<dbReference type="OrthoDB" id="1414794at2"/>
<dbReference type="RefSeq" id="WP_104809012.1">
    <property type="nucleotide sequence ID" value="NZ_MQUA01000013.1"/>
</dbReference>
<organism evidence="1 2">
    <name type="scientific">Polaribacter filamentus</name>
    <dbReference type="NCBI Taxonomy" id="53483"/>
    <lineage>
        <taxon>Bacteria</taxon>
        <taxon>Pseudomonadati</taxon>
        <taxon>Bacteroidota</taxon>
        <taxon>Flavobacteriia</taxon>
        <taxon>Flavobacteriales</taxon>
        <taxon>Flavobacteriaceae</taxon>
    </lineage>
</organism>
<dbReference type="Proteomes" id="UP000239522">
    <property type="component" value="Unassembled WGS sequence"/>
</dbReference>
<protein>
    <submittedName>
        <fullName evidence="1">Uncharacterized protein</fullName>
    </submittedName>
</protein>
<accession>A0A2S7KW79</accession>
<gene>
    <name evidence="1" type="ORF">BST83_06040</name>
</gene>
<evidence type="ECO:0000313" key="2">
    <source>
        <dbReference type="Proteomes" id="UP000239522"/>
    </source>
</evidence>
<sequence length="81" mass="9404">MEKSVQVYQHNYLTKDLFNVLKKDNQISMSTNIVDQKLANGFELETAIKLKRGLTNAQNYSYRKLKGKAEDLIKLINLEIE</sequence>
<name>A0A2S7KW79_9FLAO</name>
<evidence type="ECO:0000313" key="1">
    <source>
        <dbReference type="EMBL" id="PQB06763.1"/>
    </source>
</evidence>
<dbReference type="AlphaFoldDB" id="A0A2S7KW79"/>
<proteinExistence type="predicted"/>
<dbReference type="EMBL" id="MQUA01000013">
    <property type="protein sequence ID" value="PQB06763.1"/>
    <property type="molecule type" value="Genomic_DNA"/>
</dbReference>
<reference evidence="1 2" key="1">
    <citation type="submission" date="2016-11" db="EMBL/GenBank/DDBJ databases">
        <title>Trade-off between light-utilization and light-protection in marine flavobacteria.</title>
        <authorList>
            <person name="Kumagai Y."/>
        </authorList>
    </citation>
    <scope>NUCLEOTIDE SEQUENCE [LARGE SCALE GENOMIC DNA]</scope>
    <source>
        <strain evidence="1 2">ATCC 700397</strain>
    </source>
</reference>
<comment type="caution">
    <text evidence="1">The sequence shown here is derived from an EMBL/GenBank/DDBJ whole genome shotgun (WGS) entry which is preliminary data.</text>
</comment>
<keyword evidence="2" id="KW-1185">Reference proteome</keyword>